<proteinExistence type="inferred from homology"/>
<feature type="transmembrane region" description="Helical" evidence="9">
    <location>
        <begin position="396"/>
        <end position="416"/>
    </location>
</feature>
<reference evidence="10 11" key="1">
    <citation type="journal article" date="2009" name="Science">
        <title>Green evolution and dynamic adaptations revealed by genomes of the marine picoeukaryotes Micromonas.</title>
        <authorList>
            <person name="Worden A.Z."/>
            <person name="Lee J.H."/>
            <person name="Mock T."/>
            <person name="Rouze P."/>
            <person name="Simmons M.P."/>
            <person name="Aerts A.L."/>
            <person name="Allen A.E."/>
            <person name="Cuvelier M.L."/>
            <person name="Derelle E."/>
            <person name="Everett M.V."/>
            <person name="Foulon E."/>
            <person name="Grimwood J."/>
            <person name="Gundlach H."/>
            <person name="Henrissat B."/>
            <person name="Napoli C."/>
            <person name="McDonald S.M."/>
            <person name="Parker M.S."/>
            <person name="Rombauts S."/>
            <person name="Salamov A."/>
            <person name="Von Dassow P."/>
            <person name="Badger J.H."/>
            <person name="Coutinho P.M."/>
            <person name="Demir E."/>
            <person name="Dubchak I."/>
            <person name="Gentemann C."/>
            <person name="Eikrem W."/>
            <person name="Gready J.E."/>
            <person name="John U."/>
            <person name="Lanier W."/>
            <person name="Lindquist E.A."/>
            <person name="Lucas S."/>
            <person name="Mayer K.F."/>
            <person name="Moreau H."/>
            <person name="Not F."/>
            <person name="Otillar R."/>
            <person name="Panaud O."/>
            <person name="Pangilinan J."/>
            <person name="Paulsen I."/>
            <person name="Piegu B."/>
            <person name="Poliakov A."/>
            <person name="Robbens S."/>
            <person name="Schmutz J."/>
            <person name="Toulza E."/>
            <person name="Wyss T."/>
            <person name="Zelensky A."/>
            <person name="Zhou K."/>
            <person name="Armbrust E.V."/>
            <person name="Bhattacharya D."/>
            <person name="Goodenough U.W."/>
            <person name="Van de Peer Y."/>
            <person name="Grigoriev I.V."/>
        </authorList>
    </citation>
    <scope>NUCLEOTIDE SEQUENCE [LARGE SCALE GENOMIC DNA]</scope>
    <source>
        <strain evidence="10 11">CCMP1545</strain>
    </source>
</reference>
<feature type="transmembrane region" description="Helical" evidence="9">
    <location>
        <begin position="362"/>
        <end position="384"/>
    </location>
</feature>
<evidence type="ECO:0000313" key="11">
    <source>
        <dbReference type="Proteomes" id="UP000001876"/>
    </source>
</evidence>
<keyword evidence="7 9" id="KW-0472">Membrane</keyword>
<keyword evidence="3" id="KW-0813">Transport</keyword>
<dbReference type="InterPro" id="IPR045863">
    <property type="entry name" value="CorA_TM1_TM2"/>
</dbReference>
<evidence type="ECO:0000313" key="10">
    <source>
        <dbReference type="EMBL" id="EEH57713.1"/>
    </source>
</evidence>
<dbReference type="Pfam" id="PF01544">
    <property type="entry name" value="CorA"/>
    <property type="match status" value="1"/>
</dbReference>
<dbReference type="GO" id="GO:0005886">
    <property type="term" value="C:plasma membrane"/>
    <property type="evidence" value="ECO:0007669"/>
    <property type="project" value="UniProtKB-SubCell"/>
</dbReference>
<evidence type="ECO:0000256" key="6">
    <source>
        <dbReference type="ARBA" id="ARBA00022989"/>
    </source>
</evidence>
<comment type="subcellular location">
    <subcellularLocation>
        <location evidence="1">Cell membrane</location>
        <topology evidence="1">Multi-pass membrane protein</topology>
    </subcellularLocation>
</comment>
<dbReference type="InterPro" id="IPR045861">
    <property type="entry name" value="CorA_cytoplasmic_dom"/>
</dbReference>
<evidence type="ECO:0000256" key="9">
    <source>
        <dbReference type="SAM" id="Phobius"/>
    </source>
</evidence>
<dbReference type="PANTHER" id="PTHR46494">
    <property type="entry name" value="CORA FAMILY METAL ION TRANSPORTER (EUROFUNG)"/>
    <property type="match status" value="1"/>
</dbReference>
<gene>
    <name evidence="10" type="ORF">MICPUCDRAFT_57297</name>
</gene>
<evidence type="ECO:0000256" key="3">
    <source>
        <dbReference type="ARBA" id="ARBA00022448"/>
    </source>
</evidence>
<dbReference type="GO" id="GO:0015095">
    <property type="term" value="F:magnesium ion transmembrane transporter activity"/>
    <property type="evidence" value="ECO:0007669"/>
    <property type="project" value="TreeGrafter"/>
</dbReference>
<dbReference type="GO" id="GO:0015087">
    <property type="term" value="F:cobalt ion transmembrane transporter activity"/>
    <property type="evidence" value="ECO:0007669"/>
    <property type="project" value="TreeGrafter"/>
</dbReference>
<dbReference type="Gene3D" id="3.30.460.20">
    <property type="entry name" value="CorA soluble domain-like"/>
    <property type="match status" value="1"/>
</dbReference>
<dbReference type="SUPFAM" id="SSF144083">
    <property type="entry name" value="Magnesium transport protein CorA, transmembrane region"/>
    <property type="match status" value="1"/>
</dbReference>
<feature type="region of interest" description="Disordered" evidence="8">
    <location>
        <begin position="1"/>
        <end position="25"/>
    </location>
</feature>
<protein>
    <submittedName>
        <fullName evidence="10">CorA metal ion transporter family</fullName>
    </submittedName>
</protein>
<evidence type="ECO:0000256" key="2">
    <source>
        <dbReference type="ARBA" id="ARBA00009765"/>
    </source>
</evidence>
<name>C1MQH9_MICPC</name>
<dbReference type="GO" id="GO:0050897">
    <property type="term" value="F:cobalt ion binding"/>
    <property type="evidence" value="ECO:0007669"/>
    <property type="project" value="TreeGrafter"/>
</dbReference>
<evidence type="ECO:0000256" key="7">
    <source>
        <dbReference type="ARBA" id="ARBA00023136"/>
    </source>
</evidence>
<evidence type="ECO:0000256" key="8">
    <source>
        <dbReference type="SAM" id="MobiDB-lite"/>
    </source>
</evidence>
<dbReference type="InterPro" id="IPR002523">
    <property type="entry name" value="MgTranspt_CorA/ZnTranspt_ZntB"/>
</dbReference>
<comment type="similarity">
    <text evidence="2">Belongs to the CorA metal ion transporter (MIT) (TC 1.A.35) family.</text>
</comment>
<evidence type="ECO:0000256" key="1">
    <source>
        <dbReference type="ARBA" id="ARBA00004651"/>
    </source>
</evidence>
<dbReference type="SUPFAM" id="SSF143865">
    <property type="entry name" value="CorA soluble domain-like"/>
    <property type="match status" value="1"/>
</dbReference>
<dbReference type="RefSeq" id="XP_003057762.1">
    <property type="nucleotide sequence ID" value="XM_003057716.1"/>
</dbReference>
<sequence>MKSPSRSGKPRRQPSMRDRASARVQASVRKSLFLNDVKRTTKRETKKLKTFAEMTATYFATRHGDVPESAVPYCSYVEYDTNGAPGAMSKSSSESQTRSIIREVAAAKASETKVRWLHFEGINTPTLDMLCEEFKLAPPKIEGSETTQRLVMMRHRDPALRFFGTHAFLTMQLLDREDCEGDIPLVTDDQVSFIYVPEMRLIVSVTEDRDIESDFTNLQSLLVNGSSVCNKNGAHPAMLLALLADKFVDDAFPLAEELGDFLEVLSHAMVSREGIAYNQPVDKTRMQLWRMRRFSIRVKRLCETYEEDALNLFGDDAFQTYIEAVEKQSENLEHVCDMYITRCLAILERVEVYQNQKTNDTLFILTIITVMMVPSQFLTGMWGMNFVNMPELGLSWGYWLFLALIPTFMIGIFVLLKMGGYLEDTPMDIDPVHYVKKRIAEFKARGKKDAEGGAPASPE</sequence>
<dbReference type="KEGG" id="mpp:MICPUCDRAFT_57297"/>
<organism evidence="11">
    <name type="scientific">Micromonas pusilla (strain CCMP1545)</name>
    <name type="common">Picoplanktonic green alga</name>
    <dbReference type="NCBI Taxonomy" id="564608"/>
    <lineage>
        <taxon>Eukaryota</taxon>
        <taxon>Viridiplantae</taxon>
        <taxon>Chlorophyta</taxon>
        <taxon>Mamiellophyceae</taxon>
        <taxon>Mamiellales</taxon>
        <taxon>Mamiellaceae</taxon>
        <taxon>Micromonas</taxon>
    </lineage>
</organism>
<dbReference type="Gene3D" id="1.20.58.340">
    <property type="entry name" value="Magnesium transport protein CorA, transmembrane region"/>
    <property type="match status" value="2"/>
</dbReference>
<keyword evidence="6 9" id="KW-1133">Transmembrane helix</keyword>
<dbReference type="AlphaFoldDB" id="C1MQH9"/>
<accession>C1MQH9</accession>
<dbReference type="OrthoDB" id="165352at2759"/>
<evidence type="ECO:0000256" key="5">
    <source>
        <dbReference type="ARBA" id="ARBA00022692"/>
    </source>
</evidence>
<evidence type="ECO:0000256" key="4">
    <source>
        <dbReference type="ARBA" id="ARBA00022475"/>
    </source>
</evidence>
<dbReference type="GO" id="GO:0000287">
    <property type="term" value="F:magnesium ion binding"/>
    <property type="evidence" value="ECO:0007669"/>
    <property type="project" value="TreeGrafter"/>
</dbReference>
<dbReference type="GeneID" id="9683567"/>
<dbReference type="EMBL" id="GG663738">
    <property type="protein sequence ID" value="EEH57713.1"/>
    <property type="molecule type" value="Genomic_DNA"/>
</dbReference>
<dbReference type="Proteomes" id="UP000001876">
    <property type="component" value="Unassembled WGS sequence"/>
</dbReference>
<dbReference type="OMA" id="RTELWRM"/>
<dbReference type="PANTHER" id="PTHR46494:SF1">
    <property type="entry name" value="CORA FAMILY METAL ION TRANSPORTER (EUROFUNG)"/>
    <property type="match status" value="1"/>
</dbReference>
<keyword evidence="5 9" id="KW-0812">Transmembrane</keyword>
<keyword evidence="4" id="KW-1003">Cell membrane</keyword>
<keyword evidence="11" id="KW-1185">Reference proteome</keyword>